<comment type="similarity">
    <text evidence="1">Belongs to the UPF0065 (bug) family.</text>
</comment>
<dbReference type="PIRSF" id="PIRSF017082">
    <property type="entry name" value="YflP"/>
    <property type="match status" value="1"/>
</dbReference>
<evidence type="ECO:0000313" key="3">
    <source>
        <dbReference type="EMBL" id="GGF68466.1"/>
    </source>
</evidence>
<feature type="signal peptide" evidence="2">
    <location>
        <begin position="1"/>
        <end position="24"/>
    </location>
</feature>
<dbReference type="Pfam" id="PF03401">
    <property type="entry name" value="TctC"/>
    <property type="match status" value="1"/>
</dbReference>
<dbReference type="InterPro" id="IPR005064">
    <property type="entry name" value="BUG"/>
</dbReference>
<protein>
    <submittedName>
        <fullName evidence="3">MFS transporter</fullName>
    </submittedName>
</protein>
<reference evidence="4" key="1">
    <citation type="journal article" date="2019" name="Int. J. Syst. Evol. Microbiol.">
        <title>The Global Catalogue of Microorganisms (GCM) 10K type strain sequencing project: providing services to taxonomists for standard genome sequencing and annotation.</title>
        <authorList>
            <consortium name="The Broad Institute Genomics Platform"/>
            <consortium name="The Broad Institute Genome Sequencing Center for Infectious Disease"/>
            <person name="Wu L."/>
            <person name="Ma J."/>
        </authorList>
    </citation>
    <scope>NUCLEOTIDE SEQUENCE [LARGE SCALE GENOMIC DNA]</scope>
    <source>
        <strain evidence="4">CGMCC 1.15419</strain>
    </source>
</reference>
<dbReference type="Gene3D" id="3.40.190.10">
    <property type="entry name" value="Periplasmic binding protein-like II"/>
    <property type="match status" value="1"/>
</dbReference>
<proteinExistence type="inferred from homology"/>
<dbReference type="InterPro" id="IPR042100">
    <property type="entry name" value="Bug_dom1"/>
</dbReference>
<keyword evidence="2" id="KW-0732">Signal</keyword>
<dbReference type="RefSeq" id="WP_103171500.1">
    <property type="nucleotide sequence ID" value="NZ_BMIV01000006.1"/>
</dbReference>
<dbReference type="SUPFAM" id="SSF53850">
    <property type="entry name" value="Periplasmic binding protein-like II"/>
    <property type="match status" value="1"/>
</dbReference>
<keyword evidence="4" id="KW-1185">Reference proteome</keyword>
<evidence type="ECO:0000313" key="4">
    <source>
        <dbReference type="Proteomes" id="UP000640509"/>
    </source>
</evidence>
<organism evidence="3 4">
    <name type="scientific">Paracoccus acridae</name>
    <dbReference type="NCBI Taxonomy" id="1795310"/>
    <lineage>
        <taxon>Bacteria</taxon>
        <taxon>Pseudomonadati</taxon>
        <taxon>Pseudomonadota</taxon>
        <taxon>Alphaproteobacteria</taxon>
        <taxon>Rhodobacterales</taxon>
        <taxon>Paracoccaceae</taxon>
        <taxon>Paracoccus</taxon>
    </lineage>
</organism>
<dbReference type="CDD" id="cd13578">
    <property type="entry name" value="PBP2_Bug27"/>
    <property type="match status" value="1"/>
</dbReference>
<dbReference type="PANTHER" id="PTHR42928">
    <property type="entry name" value="TRICARBOXYLATE-BINDING PROTEIN"/>
    <property type="match status" value="1"/>
</dbReference>
<sequence length="320" mass="32938">MTSITRRILLGSALALGLAGAAAAQFPERQITLVIPFAAGGSTDVVGRIVAERMSQELGQQIVVQNVGGAGGSLGAQQVAQADPDGYTILMGTVATHALNPLILKQKPYDPVTDFAPVSLLVLVPNVLAVHPDVPAQTVQELIDLAKAEPLAYASSGNGTPLHLSGELFKAMAGVEIDHIPYKGSGPALTDVLGNQVPIIFDNLPSASGHISSGKLRALGVTTAERAPSFPDVPAIAETLPGYETYSWNALFAPAGTPPEAIEALAAAAQATMADPAVVARMGEFSATVVASTPAELGDHVTAEMAKWEPVVRDANVSMD</sequence>
<comment type="caution">
    <text evidence="3">The sequence shown here is derived from an EMBL/GenBank/DDBJ whole genome shotgun (WGS) entry which is preliminary data.</text>
</comment>
<dbReference type="EMBL" id="BMIV01000006">
    <property type="protein sequence ID" value="GGF68466.1"/>
    <property type="molecule type" value="Genomic_DNA"/>
</dbReference>
<dbReference type="InterPro" id="IPR006311">
    <property type="entry name" value="TAT_signal"/>
</dbReference>
<dbReference type="Gene3D" id="3.40.190.150">
    <property type="entry name" value="Bordetella uptake gene, domain 1"/>
    <property type="match status" value="1"/>
</dbReference>
<evidence type="ECO:0000256" key="1">
    <source>
        <dbReference type="ARBA" id="ARBA00006987"/>
    </source>
</evidence>
<feature type="chain" id="PRO_5046062040" evidence="2">
    <location>
        <begin position="25"/>
        <end position="320"/>
    </location>
</feature>
<evidence type="ECO:0000256" key="2">
    <source>
        <dbReference type="SAM" id="SignalP"/>
    </source>
</evidence>
<name>A0ABQ1VHU9_9RHOB</name>
<dbReference type="PANTHER" id="PTHR42928:SF5">
    <property type="entry name" value="BLR1237 PROTEIN"/>
    <property type="match status" value="1"/>
</dbReference>
<accession>A0ABQ1VHU9</accession>
<dbReference type="PROSITE" id="PS51318">
    <property type="entry name" value="TAT"/>
    <property type="match status" value="1"/>
</dbReference>
<gene>
    <name evidence="3" type="ORF">GCM10011402_21140</name>
</gene>
<dbReference type="Proteomes" id="UP000640509">
    <property type="component" value="Unassembled WGS sequence"/>
</dbReference>